<evidence type="ECO:0000313" key="2">
    <source>
        <dbReference type="EMBL" id="CAB4131005.1"/>
    </source>
</evidence>
<protein>
    <submittedName>
        <fullName evidence="2">Uncharacterized protein</fullName>
    </submittedName>
</protein>
<dbReference type="EMBL" id="LR796250">
    <property type="protein sequence ID" value="CAB4131005.1"/>
    <property type="molecule type" value="Genomic_DNA"/>
</dbReference>
<organism evidence="2">
    <name type="scientific">uncultured Caudovirales phage</name>
    <dbReference type="NCBI Taxonomy" id="2100421"/>
    <lineage>
        <taxon>Viruses</taxon>
        <taxon>Duplodnaviria</taxon>
        <taxon>Heunggongvirae</taxon>
        <taxon>Uroviricota</taxon>
        <taxon>Caudoviricetes</taxon>
        <taxon>Peduoviridae</taxon>
        <taxon>Maltschvirus</taxon>
        <taxon>Maltschvirus maltsch</taxon>
    </lineage>
</organism>
<sequence length="175" mass="20023">MSNNFNQVIDLIEQMLMPDFTDSSRPIGKKLANDVLDIMSAEMLERCEDRRVDHTGTPWAPNAPSYLKKRQKQGKPVGELEHKMLTRQQFDGTRTFEPGQATMEYGITEFERKKAQWFTRGSEENLPGDIEASGATNQPPRPFFELDDDIRSKAIAEIEETQRMAIDQFNRGGII</sequence>
<evidence type="ECO:0000256" key="1">
    <source>
        <dbReference type="SAM" id="MobiDB-lite"/>
    </source>
</evidence>
<name>A0A6J5LAH6_9CAUD</name>
<proteinExistence type="predicted"/>
<gene>
    <name evidence="2" type="ORF">UFOVP124_49</name>
</gene>
<feature type="region of interest" description="Disordered" evidence="1">
    <location>
        <begin position="54"/>
        <end position="75"/>
    </location>
</feature>
<reference evidence="2" key="1">
    <citation type="submission" date="2020-04" db="EMBL/GenBank/DDBJ databases">
        <authorList>
            <person name="Chiriac C."/>
            <person name="Salcher M."/>
            <person name="Ghai R."/>
            <person name="Kavagutti S V."/>
        </authorList>
    </citation>
    <scope>NUCLEOTIDE SEQUENCE</scope>
</reference>
<accession>A0A6J5LAH6</accession>